<keyword evidence="5 7" id="KW-1133">Transmembrane helix</keyword>
<evidence type="ECO:0000256" key="7">
    <source>
        <dbReference type="SAM" id="Phobius"/>
    </source>
</evidence>
<evidence type="ECO:0000256" key="2">
    <source>
        <dbReference type="ARBA" id="ARBA00022448"/>
    </source>
</evidence>
<dbReference type="PANTHER" id="PTHR23521">
    <property type="entry name" value="TRANSPORTER MFS SUPERFAMILY"/>
    <property type="match status" value="1"/>
</dbReference>
<feature type="transmembrane region" description="Helical" evidence="7">
    <location>
        <begin position="134"/>
        <end position="154"/>
    </location>
</feature>
<evidence type="ECO:0000256" key="3">
    <source>
        <dbReference type="ARBA" id="ARBA00022475"/>
    </source>
</evidence>
<dbReference type="InterPro" id="IPR011701">
    <property type="entry name" value="MFS"/>
</dbReference>
<feature type="transmembrane region" description="Helical" evidence="7">
    <location>
        <begin position="75"/>
        <end position="95"/>
    </location>
</feature>
<accession>A0AAV2VMT9</accession>
<name>A0AAV2VMT9_9VIBR</name>
<dbReference type="RefSeq" id="WP_022611128.1">
    <property type="nucleotide sequence ID" value="NZ_LK391965.1"/>
</dbReference>
<dbReference type="EMBL" id="CAOF01000064">
    <property type="protein sequence ID" value="CCO45769.1"/>
    <property type="molecule type" value="Genomic_DNA"/>
</dbReference>
<feature type="domain" description="Major facilitator superfamily (MFS) profile" evidence="8">
    <location>
        <begin position="10"/>
        <end position="381"/>
    </location>
</feature>
<dbReference type="InterPro" id="IPR020846">
    <property type="entry name" value="MFS_dom"/>
</dbReference>
<dbReference type="AlphaFoldDB" id="A0AAV2VMT9"/>
<protein>
    <submittedName>
        <fullName evidence="9">Permease of the major facilitator superfamily</fullName>
    </submittedName>
</protein>
<feature type="transmembrane region" description="Helical" evidence="7">
    <location>
        <begin position="200"/>
        <end position="220"/>
    </location>
</feature>
<feature type="transmembrane region" description="Helical" evidence="7">
    <location>
        <begin position="48"/>
        <end position="68"/>
    </location>
</feature>
<keyword evidence="4 7" id="KW-0812">Transmembrane</keyword>
<proteinExistence type="predicted"/>
<feature type="transmembrane region" description="Helical" evidence="7">
    <location>
        <begin position="266"/>
        <end position="285"/>
    </location>
</feature>
<feature type="transmembrane region" description="Helical" evidence="7">
    <location>
        <begin position="291"/>
        <end position="309"/>
    </location>
</feature>
<dbReference type="GO" id="GO:0005886">
    <property type="term" value="C:plasma membrane"/>
    <property type="evidence" value="ECO:0007669"/>
    <property type="project" value="UniProtKB-SubCell"/>
</dbReference>
<dbReference type="InterPro" id="IPR036259">
    <property type="entry name" value="MFS_trans_sf"/>
</dbReference>
<evidence type="ECO:0000256" key="4">
    <source>
        <dbReference type="ARBA" id="ARBA00022692"/>
    </source>
</evidence>
<keyword evidence="2" id="KW-0813">Transport</keyword>
<feature type="transmembrane region" description="Helical" evidence="7">
    <location>
        <begin position="240"/>
        <end position="259"/>
    </location>
</feature>
<evidence type="ECO:0000313" key="10">
    <source>
        <dbReference type="Proteomes" id="UP000018211"/>
    </source>
</evidence>
<evidence type="ECO:0000259" key="8">
    <source>
        <dbReference type="PROSITE" id="PS50850"/>
    </source>
</evidence>
<dbReference type="Proteomes" id="UP000018211">
    <property type="component" value="Unassembled WGS sequence"/>
</dbReference>
<sequence>MENTLTAPLKIFAPVVALSLFAVASGYLMSIIPLMLNEYGMSNEIASWMASSFYAGLLIGAVSIEPLVAKTGHKYGFVACLAIFAVTIGSMPLFANAEVWIFARLVAGMAVAGVFVIVESWLLAGSASGRAKRLGIYMTSLYGGSSLGQLGISVFGVTGLIPFIAILSLVFMAMGALVLLRSTQPTCGQHGNMSMRQILLLSKPAIVGCVVSGLVLGAIYGLMPLELTTRDVELNHVGSLMALVILGGMVVQPIASWLLKYAGRTLLLALFSFIGAGAIALLALFESDFVMASSLFVLGMASFALYPIAINLGCDNLAENHIVSATQVMLFSYSVGSVFGPVVADLFLGSGEGLMGYLFITLLATSLYMLVVSVRHKPTLVAGE</sequence>
<dbReference type="CDD" id="cd17477">
    <property type="entry name" value="MFS_YcaD_like"/>
    <property type="match status" value="1"/>
</dbReference>
<keyword evidence="3" id="KW-1003">Cell membrane</keyword>
<dbReference type="GO" id="GO:0022857">
    <property type="term" value="F:transmembrane transporter activity"/>
    <property type="evidence" value="ECO:0007669"/>
    <property type="project" value="InterPro"/>
</dbReference>
<feature type="transmembrane region" description="Helical" evidence="7">
    <location>
        <begin position="354"/>
        <end position="374"/>
    </location>
</feature>
<feature type="transmembrane region" description="Helical" evidence="7">
    <location>
        <begin position="12"/>
        <end position="36"/>
    </location>
</feature>
<feature type="transmembrane region" description="Helical" evidence="7">
    <location>
        <begin position="160"/>
        <end position="180"/>
    </location>
</feature>
<feature type="transmembrane region" description="Helical" evidence="7">
    <location>
        <begin position="101"/>
        <end position="122"/>
    </location>
</feature>
<feature type="transmembrane region" description="Helical" evidence="7">
    <location>
        <begin position="330"/>
        <end position="348"/>
    </location>
</feature>
<dbReference type="Gene3D" id="1.20.1250.20">
    <property type="entry name" value="MFS general substrate transporter like domains"/>
    <property type="match status" value="2"/>
</dbReference>
<gene>
    <name evidence="9" type="ORF">VIBNISOn1_1560029</name>
</gene>
<dbReference type="InterPro" id="IPR047200">
    <property type="entry name" value="MFS_YcaD-like"/>
</dbReference>
<dbReference type="PROSITE" id="PS50850">
    <property type="entry name" value="MFS"/>
    <property type="match status" value="1"/>
</dbReference>
<evidence type="ECO:0000256" key="6">
    <source>
        <dbReference type="ARBA" id="ARBA00023136"/>
    </source>
</evidence>
<organism evidence="9 10">
    <name type="scientific">Vibrio nigripulchritudo SOn1</name>
    <dbReference type="NCBI Taxonomy" id="1238450"/>
    <lineage>
        <taxon>Bacteria</taxon>
        <taxon>Pseudomonadati</taxon>
        <taxon>Pseudomonadota</taxon>
        <taxon>Gammaproteobacteria</taxon>
        <taxon>Vibrionales</taxon>
        <taxon>Vibrionaceae</taxon>
        <taxon>Vibrio</taxon>
    </lineage>
</organism>
<dbReference type="PANTHER" id="PTHR23521:SF2">
    <property type="entry name" value="TRANSPORTER MFS SUPERFAMILY"/>
    <property type="match status" value="1"/>
</dbReference>
<keyword evidence="6 7" id="KW-0472">Membrane</keyword>
<dbReference type="Pfam" id="PF07690">
    <property type="entry name" value="MFS_1"/>
    <property type="match status" value="1"/>
</dbReference>
<comment type="subcellular location">
    <subcellularLocation>
        <location evidence="1">Cell membrane</location>
        <topology evidence="1">Multi-pass membrane protein</topology>
    </subcellularLocation>
</comment>
<reference evidence="9 10" key="1">
    <citation type="journal article" date="2013" name="ISME J.">
        <title>Comparative genomics of pathogenic lineages of Vibrio nigripulchritudo identifies virulence-associated traits.</title>
        <authorList>
            <person name="Goudenege D."/>
            <person name="Labreuche Y."/>
            <person name="Krin E."/>
            <person name="Ansquer D."/>
            <person name="Mangenot S."/>
            <person name="Calteau A."/>
            <person name="Medigue C."/>
            <person name="Mazel D."/>
            <person name="Polz M.F."/>
            <person name="Le Roux F."/>
        </authorList>
    </citation>
    <scope>NUCLEOTIDE SEQUENCE [LARGE SCALE GENOMIC DNA]</scope>
    <source>
        <strain evidence="9 10">SOn1</strain>
    </source>
</reference>
<evidence type="ECO:0000256" key="1">
    <source>
        <dbReference type="ARBA" id="ARBA00004651"/>
    </source>
</evidence>
<dbReference type="SUPFAM" id="SSF103473">
    <property type="entry name" value="MFS general substrate transporter"/>
    <property type="match status" value="1"/>
</dbReference>
<comment type="caution">
    <text evidence="9">The sequence shown here is derived from an EMBL/GenBank/DDBJ whole genome shotgun (WGS) entry which is preliminary data.</text>
</comment>
<evidence type="ECO:0000313" key="9">
    <source>
        <dbReference type="EMBL" id="CCO45769.1"/>
    </source>
</evidence>
<evidence type="ECO:0000256" key="5">
    <source>
        <dbReference type="ARBA" id="ARBA00022989"/>
    </source>
</evidence>